<name>A0A0D6LJX2_9BILA</name>
<dbReference type="Gene3D" id="3.40.33.10">
    <property type="entry name" value="CAP"/>
    <property type="match status" value="3"/>
</dbReference>
<dbReference type="Pfam" id="PF00188">
    <property type="entry name" value="CAP"/>
    <property type="match status" value="2"/>
</dbReference>
<dbReference type="AlphaFoldDB" id="A0A0D6LJX2"/>
<sequence>MNIVDWISSIFTKRYFPSHYAEGPTLNFASGDHRNYLDFQYLIRSNVTELAWASLYCSDGSSELMMIVCFTNQSPPKFGDPIYEVGTGVCSGCPQGTFCEAGSKLCARTLSAPPGETIFKGFKCRNSLIAEEWRTNMLEVHNENRRKLAKGNQKGEGGALLPTAKNMNELIWDCSLEDAAHERAAKCTETVTPPAGYGAVSSMITTKAKPCNATSMAEQAVQDIWKKGSEKQANNTKVAGNDDFSQMAYYKTNGIGCSYSWCDGKLSLVCLYNKDGSAKSVKKLFIKGGAGDTCKRCEPDNNQKNCVNGLCQVPLSYVPTTSTMCPDAISSNAVWVTDNLRTIALDMHNYYRRQLATGWAKDKQITYAKAAAAMPELTYDCDIEREIMDGLVDCPGKPVTTKKTYTHNYKAFKPYNSPVEEALQKVIEEWWSPLANKGNPDNKYHDSMEGKEMENYVNIAYHHTRKIGCGIKVCNREGRIEVQCGYVMDEPIYDGDNIYEVGNTCKKCAKLAPPMKCSPLGGLCSL</sequence>
<feature type="domain" description="SCP" evidence="1">
    <location>
        <begin position="339"/>
        <end position="489"/>
    </location>
</feature>
<dbReference type="SMART" id="SM00198">
    <property type="entry name" value="SCP"/>
    <property type="match status" value="2"/>
</dbReference>
<evidence type="ECO:0000259" key="1">
    <source>
        <dbReference type="SMART" id="SM00198"/>
    </source>
</evidence>
<gene>
    <name evidence="2" type="ORF">ANCCEY_08559</name>
</gene>
<evidence type="ECO:0000313" key="2">
    <source>
        <dbReference type="EMBL" id="EPB72360.1"/>
    </source>
</evidence>
<accession>A0A0D6LJX2</accession>
<feature type="domain" description="SCP" evidence="1">
    <location>
        <begin position="132"/>
        <end position="280"/>
    </location>
</feature>
<dbReference type="Proteomes" id="UP000054495">
    <property type="component" value="Unassembled WGS sequence"/>
</dbReference>
<dbReference type="EMBL" id="KE125052">
    <property type="protein sequence ID" value="EPB72360.1"/>
    <property type="molecule type" value="Genomic_DNA"/>
</dbReference>
<protein>
    <submittedName>
        <fullName evidence="2">SCP-like protein</fullName>
    </submittedName>
</protein>
<dbReference type="InterPro" id="IPR014044">
    <property type="entry name" value="CAP_dom"/>
</dbReference>
<organism evidence="2 3">
    <name type="scientific">Ancylostoma ceylanicum</name>
    <dbReference type="NCBI Taxonomy" id="53326"/>
    <lineage>
        <taxon>Eukaryota</taxon>
        <taxon>Metazoa</taxon>
        <taxon>Ecdysozoa</taxon>
        <taxon>Nematoda</taxon>
        <taxon>Chromadorea</taxon>
        <taxon>Rhabditida</taxon>
        <taxon>Rhabditina</taxon>
        <taxon>Rhabditomorpha</taxon>
        <taxon>Strongyloidea</taxon>
        <taxon>Ancylostomatidae</taxon>
        <taxon>Ancylostomatinae</taxon>
        <taxon>Ancylostoma</taxon>
    </lineage>
</organism>
<dbReference type="PANTHER" id="PTHR10334">
    <property type="entry name" value="CYSTEINE-RICH SECRETORY PROTEIN-RELATED"/>
    <property type="match status" value="1"/>
</dbReference>
<reference evidence="2 3" key="1">
    <citation type="submission" date="2013-05" db="EMBL/GenBank/DDBJ databases">
        <title>Draft genome of the parasitic nematode Anyclostoma ceylanicum.</title>
        <authorList>
            <person name="Mitreva M."/>
        </authorList>
    </citation>
    <scope>NUCLEOTIDE SEQUENCE [LARGE SCALE GENOMIC DNA]</scope>
</reference>
<dbReference type="InterPro" id="IPR035940">
    <property type="entry name" value="CAP_sf"/>
</dbReference>
<proteinExistence type="predicted"/>
<dbReference type="InterPro" id="IPR001283">
    <property type="entry name" value="CRISP-related"/>
</dbReference>
<evidence type="ECO:0000313" key="3">
    <source>
        <dbReference type="Proteomes" id="UP000054495"/>
    </source>
</evidence>
<keyword evidence="3" id="KW-1185">Reference proteome</keyword>
<dbReference type="SUPFAM" id="SSF55797">
    <property type="entry name" value="PR-1-like"/>
    <property type="match status" value="2"/>
</dbReference>
<dbReference type="CDD" id="cd05380">
    <property type="entry name" value="CAP_euk"/>
    <property type="match status" value="2"/>
</dbReference>